<comment type="subcellular location">
    <subcellularLocation>
        <location evidence="1">Membrane</location>
        <topology evidence="1">Multi-pass membrane protein</topology>
    </subcellularLocation>
</comment>
<gene>
    <name evidence="7" type="ORF">HYPBUDRAFT_105793</name>
</gene>
<feature type="transmembrane region" description="Helical" evidence="5">
    <location>
        <begin position="495"/>
        <end position="516"/>
    </location>
</feature>
<proteinExistence type="predicted"/>
<evidence type="ECO:0000256" key="3">
    <source>
        <dbReference type="ARBA" id="ARBA00022989"/>
    </source>
</evidence>
<dbReference type="RefSeq" id="XP_020077554.1">
    <property type="nucleotide sequence ID" value="XM_020218439.1"/>
</dbReference>
<evidence type="ECO:0000313" key="7">
    <source>
        <dbReference type="EMBL" id="ODV68487.1"/>
    </source>
</evidence>
<sequence>MPNTPQSNLEAILSGEAPPIDEEEYVPGTIHLIDLGNALNVKKESNSNIILQPQPSSNINDVLRWSQKKKKFQFALTWTWAFIIAVVWYGPYYTIWMEEFSTDVNHLNLLSAAMLLGLAFGCIFLQPLAMKYGRRGIYLFCTLLAIMDNALGSQAKNFNYIIGSFMISGISGAPCDSLVPISSTDVFFIHERSKYISLMVLALYAGSFLGPVVGGYIPTWKWCFYIEVILMSVLFIVLFFLLEDTTFERVKDSGEKEILEQIKSHETILQAIQTGELTEAQAQKFGENIKTQVSSLDGNTSENDASSIDPTIPKRSYAQKLKVVELEYNDKRPFITIFTRPFLLVGFPALIWGGFVYGAQIMWLSLLNNTQSQIFTGIYGFSTSNTGLTNLAPFVGSIVGTFYGGNFVDWLSVKLAERNHGVFEPEFRLYAMVVPTILNSCGLIAYGVAANNKAAWEIPAIIGGGFLGFSMSASGPICLSYAADCYAELASESMVLILFVRNILACGFTFGMQPWIDKSGLVGTTWLMFMMATIINGSFIIMIIYGKSFRRMTKKYYYKLSDPNYTPFKFF</sequence>
<dbReference type="GeneID" id="30992989"/>
<evidence type="ECO:0000256" key="2">
    <source>
        <dbReference type="ARBA" id="ARBA00022692"/>
    </source>
</evidence>
<dbReference type="GO" id="GO:0000324">
    <property type="term" value="C:fungal-type vacuole"/>
    <property type="evidence" value="ECO:0007669"/>
    <property type="project" value="TreeGrafter"/>
</dbReference>
<dbReference type="InterPro" id="IPR036259">
    <property type="entry name" value="MFS_trans_sf"/>
</dbReference>
<feature type="transmembrane region" description="Helical" evidence="5">
    <location>
        <begin position="342"/>
        <end position="367"/>
    </location>
</feature>
<dbReference type="SUPFAM" id="SSF103473">
    <property type="entry name" value="MFS general substrate transporter"/>
    <property type="match status" value="1"/>
</dbReference>
<accession>A0A1E4RMJ3</accession>
<dbReference type="PROSITE" id="PS50850">
    <property type="entry name" value="MFS"/>
    <property type="match status" value="1"/>
</dbReference>
<evidence type="ECO:0000313" key="8">
    <source>
        <dbReference type="Proteomes" id="UP000095085"/>
    </source>
</evidence>
<evidence type="ECO:0000256" key="5">
    <source>
        <dbReference type="SAM" id="Phobius"/>
    </source>
</evidence>
<keyword evidence="8" id="KW-1185">Reference proteome</keyword>
<feature type="transmembrane region" description="Helical" evidence="5">
    <location>
        <begin position="195"/>
        <end position="218"/>
    </location>
</feature>
<organism evidence="7 8">
    <name type="scientific">Hyphopichia burtonii NRRL Y-1933</name>
    <dbReference type="NCBI Taxonomy" id="984485"/>
    <lineage>
        <taxon>Eukaryota</taxon>
        <taxon>Fungi</taxon>
        <taxon>Dikarya</taxon>
        <taxon>Ascomycota</taxon>
        <taxon>Saccharomycotina</taxon>
        <taxon>Pichiomycetes</taxon>
        <taxon>Debaryomycetaceae</taxon>
        <taxon>Hyphopichia</taxon>
    </lineage>
</organism>
<feature type="transmembrane region" description="Helical" evidence="5">
    <location>
        <begin position="522"/>
        <end position="545"/>
    </location>
</feature>
<reference evidence="8" key="1">
    <citation type="submission" date="2016-05" db="EMBL/GenBank/DDBJ databases">
        <title>Comparative genomics of biotechnologically important yeasts.</title>
        <authorList>
            <consortium name="DOE Joint Genome Institute"/>
            <person name="Riley R."/>
            <person name="Haridas S."/>
            <person name="Wolfe K.H."/>
            <person name="Lopes M.R."/>
            <person name="Hittinger C.T."/>
            <person name="Goker M."/>
            <person name="Salamov A."/>
            <person name="Wisecaver J."/>
            <person name="Long T.M."/>
            <person name="Aerts A.L."/>
            <person name="Barry K."/>
            <person name="Choi C."/>
            <person name="Clum A."/>
            <person name="Coughlan A.Y."/>
            <person name="Deshpande S."/>
            <person name="Douglass A.P."/>
            <person name="Hanson S.J."/>
            <person name="Klenk H.-P."/>
            <person name="Labutti K."/>
            <person name="Lapidus A."/>
            <person name="Lindquist E."/>
            <person name="Lipzen A."/>
            <person name="Meier-Kolthoff J.P."/>
            <person name="Ohm R.A."/>
            <person name="Otillar R.P."/>
            <person name="Pangilinan J."/>
            <person name="Peng Y."/>
            <person name="Rokas A."/>
            <person name="Rosa C.A."/>
            <person name="Scheuner C."/>
            <person name="Sibirny A.A."/>
            <person name="Slot J.C."/>
            <person name="Stielow J.B."/>
            <person name="Sun H."/>
            <person name="Kurtzman C.P."/>
            <person name="Blackwell M."/>
            <person name="Grigoriev I.V."/>
            <person name="Jeffries T.W."/>
        </authorList>
    </citation>
    <scope>NUCLEOTIDE SEQUENCE [LARGE SCALE GENOMIC DNA]</scope>
    <source>
        <strain evidence="8">NRRL Y-1933</strain>
    </source>
</reference>
<evidence type="ECO:0000256" key="1">
    <source>
        <dbReference type="ARBA" id="ARBA00004141"/>
    </source>
</evidence>
<feature type="transmembrane region" description="Helical" evidence="5">
    <location>
        <begin position="387"/>
        <end position="408"/>
    </location>
</feature>
<dbReference type="OrthoDB" id="5215911at2759"/>
<keyword evidence="2 5" id="KW-0812">Transmembrane</keyword>
<dbReference type="AlphaFoldDB" id="A0A1E4RMJ3"/>
<dbReference type="Proteomes" id="UP000095085">
    <property type="component" value="Unassembled WGS sequence"/>
</dbReference>
<feature type="transmembrane region" description="Helical" evidence="5">
    <location>
        <begin position="224"/>
        <end position="242"/>
    </location>
</feature>
<name>A0A1E4RMJ3_9ASCO</name>
<protein>
    <submittedName>
        <fullName evidence="7">Putative major facilitator superfamily transporter protein</fullName>
    </submittedName>
</protein>
<feature type="transmembrane region" description="Helical" evidence="5">
    <location>
        <begin position="429"/>
        <end position="449"/>
    </location>
</feature>
<keyword evidence="4 5" id="KW-0472">Membrane</keyword>
<evidence type="ECO:0000256" key="4">
    <source>
        <dbReference type="ARBA" id="ARBA00023136"/>
    </source>
</evidence>
<dbReference type="STRING" id="984485.A0A1E4RMJ3"/>
<feature type="domain" description="Major facilitator superfamily (MFS) profile" evidence="6">
    <location>
        <begin position="69"/>
        <end position="550"/>
    </location>
</feature>
<feature type="transmembrane region" description="Helical" evidence="5">
    <location>
        <begin position="107"/>
        <end position="125"/>
    </location>
</feature>
<dbReference type="Pfam" id="PF07690">
    <property type="entry name" value="MFS_1"/>
    <property type="match status" value="1"/>
</dbReference>
<dbReference type="GO" id="GO:0005886">
    <property type="term" value="C:plasma membrane"/>
    <property type="evidence" value="ECO:0007669"/>
    <property type="project" value="TreeGrafter"/>
</dbReference>
<feature type="transmembrane region" description="Helical" evidence="5">
    <location>
        <begin position="461"/>
        <end position="483"/>
    </location>
</feature>
<evidence type="ECO:0000259" key="6">
    <source>
        <dbReference type="PROSITE" id="PS50850"/>
    </source>
</evidence>
<dbReference type="PANTHER" id="PTHR23502:SF34">
    <property type="entry name" value="PROTEIN HOL1"/>
    <property type="match status" value="1"/>
</dbReference>
<dbReference type="Gene3D" id="1.20.1250.20">
    <property type="entry name" value="MFS general substrate transporter like domains"/>
    <property type="match status" value="1"/>
</dbReference>
<feature type="transmembrane region" description="Helical" evidence="5">
    <location>
        <begin position="74"/>
        <end position="95"/>
    </location>
</feature>
<dbReference type="EMBL" id="KV454539">
    <property type="protein sequence ID" value="ODV68487.1"/>
    <property type="molecule type" value="Genomic_DNA"/>
</dbReference>
<dbReference type="InterPro" id="IPR011701">
    <property type="entry name" value="MFS"/>
</dbReference>
<dbReference type="PANTHER" id="PTHR23502">
    <property type="entry name" value="MAJOR FACILITATOR SUPERFAMILY"/>
    <property type="match status" value="1"/>
</dbReference>
<dbReference type="GO" id="GO:0022857">
    <property type="term" value="F:transmembrane transporter activity"/>
    <property type="evidence" value="ECO:0007669"/>
    <property type="project" value="InterPro"/>
</dbReference>
<dbReference type="InterPro" id="IPR020846">
    <property type="entry name" value="MFS_dom"/>
</dbReference>
<keyword evidence="3 5" id="KW-1133">Transmembrane helix</keyword>